<proteinExistence type="predicted"/>
<evidence type="ECO:0000313" key="1">
    <source>
        <dbReference type="EMBL" id="MBU8865599.1"/>
    </source>
</evidence>
<comment type="caution">
    <text evidence="1">The sequence shown here is derived from an EMBL/GenBank/DDBJ whole genome shotgun (WGS) entry which is preliminary data.</text>
</comment>
<name>A0ABS6I3H8_9MICC</name>
<dbReference type="RefSeq" id="WP_216923302.1">
    <property type="nucleotide sequence ID" value="NZ_JAHOPC010000002.1"/>
</dbReference>
<dbReference type="Proteomes" id="UP000824166">
    <property type="component" value="Unassembled WGS sequence"/>
</dbReference>
<organism evidence="1 2">
    <name type="scientific">Paenarthrobacter aromaticivorans</name>
    <dbReference type="NCBI Taxonomy" id="2849150"/>
    <lineage>
        <taxon>Bacteria</taxon>
        <taxon>Bacillati</taxon>
        <taxon>Actinomycetota</taxon>
        <taxon>Actinomycetes</taxon>
        <taxon>Micrococcales</taxon>
        <taxon>Micrococcaceae</taxon>
        <taxon>Paenarthrobacter</taxon>
    </lineage>
</organism>
<protein>
    <submittedName>
        <fullName evidence="1">Uncharacterized protein</fullName>
    </submittedName>
</protein>
<sequence>MNKKNSAATEKTSRDACQDRVDRLTTELRSQSTELERLHAIYDELDTRNALLHNEVLRLKRAQRTNVQDLAHVAAALVHVSKVKGVALDPTTVGILRRRGWLTSKSRTGALRA</sequence>
<evidence type="ECO:0000313" key="2">
    <source>
        <dbReference type="Proteomes" id="UP000824166"/>
    </source>
</evidence>
<reference evidence="1 2" key="1">
    <citation type="submission" date="2021-06" db="EMBL/GenBank/DDBJ databases">
        <authorList>
            <person name="Jeong J.W."/>
        </authorList>
    </citation>
    <scope>NUCLEOTIDE SEQUENCE [LARGE SCALE GENOMIC DNA]</scope>
    <source>
        <strain evidence="1 2">MMS21-TAE1-1</strain>
    </source>
</reference>
<gene>
    <name evidence="1" type="ORF">KSW38_04765</name>
</gene>
<keyword evidence="2" id="KW-1185">Reference proteome</keyword>
<accession>A0ABS6I3H8</accession>
<dbReference type="EMBL" id="JAHOPC010000002">
    <property type="protein sequence ID" value="MBU8865599.1"/>
    <property type="molecule type" value="Genomic_DNA"/>
</dbReference>